<evidence type="ECO:0000313" key="1">
    <source>
        <dbReference type="EMBL" id="MDO7841121.1"/>
    </source>
</evidence>
<organism evidence="1 2">
    <name type="scientific">Sphingomonas immobilis</name>
    <dbReference type="NCBI Taxonomy" id="3063997"/>
    <lineage>
        <taxon>Bacteria</taxon>
        <taxon>Pseudomonadati</taxon>
        <taxon>Pseudomonadota</taxon>
        <taxon>Alphaproteobacteria</taxon>
        <taxon>Sphingomonadales</taxon>
        <taxon>Sphingomonadaceae</taxon>
        <taxon>Sphingomonas</taxon>
    </lineage>
</organism>
<name>A0ABT8ZU62_9SPHN</name>
<protein>
    <recommendedName>
        <fullName evidence="3">Restriction alleviation protein, Lar family</fullName>
    </recommendedName>
</protein>
<dbReference type="Proteomes" id="UP001176468">
    <property type="component" value="Unassembled WGS sequence"/>
</dbReference>
<keyword evidence="2" id="KW-1185">Reference proteome</keyword>
<dbReference type="EMBL" id="JAUQSZ010000001">
    <property type="protein sequence ID" value="MDO7841121.1"/>
    <property type="molecule type" value="Genomic_DNA"/>
</dbReference>
<comment type="caution">
    <text evidence="1">The sequence shown here is derived from an EMBL/GenBank/DDBJ whole genome shotgun (WGS) entry which is preliminary data.</text>
</comment>
<accession>A0ABT8ZU62</accession>
<evidence type="ECO:0000313" key="2">
    <source>
        <dbReference type="Proteomes" id="UP001176468"/>
    </source>
</evidence>
<sequence>MSNPPTPADWVLVNCPECGSVPASDQMSTENQIAKYGPRYERYCIECNLSFGTAKTLKDADALWNASAAPQPEAEGERGACDCAARFYGDDPNAHQLCCATFRQQHAAPAEVSVRDALEPFAKAERDYQAACRQLQYEPASDDTIVRYKFTHGHLRRALAALSHLDGGQK</sequence>
<reference evidence="1" key="1">
    <citation type="submission" date="2023-07" db="EMBL/GenBank/DDBJ databases">
        <authorList>
            <person name="Kim M.K."/>
        </authorList>
    </citation>
    <scope>NUCLEOTIDE SEQUENCE</scope>
    <source>
        <strain evidence="1">CA1-15</strain>
    </source>
</reference>
<evidence type="ECO:0008006" key="3">
    <source>
        <dbReference type="Google" id="ProtNLM"/>
    </source>
</evidence>
<gene>
    <name evidence="1" type="ORF">Q5H94_02170</name>
</gene>
<dbReference type="RefSeq" id="WP_304559524.1">
    <property type="nucleotide sequence ID" value="NZ_JAUQSZ010000001.1"/>
</dbReference>
<proteinExistence type="predicted"/>